<dbReference type="PANTHER" id="PTHR43861:SF3">
    <property type="entry name" value="PUTATIVE (AFU_ORTHOLOGUE AFUA_2G14390)-RELATED"/>
    <property type="match status" value="1"/>
</dbReference>
<sequence length="256" mass="29100">MLYAQLPDMFHQMPGRWDVMRCLQCDLHWVHPMPHPDVLAELYVNYHTHFQRASVFQRLMVATAVQYRLFSWRLIRAMFKGWLGKSRIGHYLTATLGTPTSLETIRLLDVGAGNGWFVRLMTDLGWEAWGVEPDPTAAHDAETRAKVPVISASFDAALFPPSTWDVITFRHVFEHLPDPVSTIKAADTLLKPGGRLVILCTNTASIGARQFQDEWRGWEVPRHVFMYNPSNLARLVTTAGSFTIEVLETVLTPTLK</sequence>
<dbReference type="GO" id="GO:0008168">
    <property type="term" value="F:methyltransferase activity"/>
    <property type="evidence" value="ECO:0007669"/>
    <property type="project" value="UniProtKB-KW"/>
</dbReference>
<dbReference type="STRING" id="679936.Sulac_1017"/>
<accession>G8TTD7</accession>
<keyword evidence="1" id="KW-0808">Transferase</keyword>
<keyword evidence="2" id="KW-0489">Methyltransferase</keyword>
<dbReference type="Gene3D" id="3.40.50.150">
    <property type="entry name" value="Vaccinia Virus protein VP39"/>
    <property type="match status" value="1"/>
</dbReference>
<dbReference type="CDD" id="cd02440">
    <property type="entry name" value="AdoMet_MTases"/>
    <property type="match status" value="1"/>
</dbReference>
<gene>
    <name evidence="2" type="ordered locus">Sulac_1017</name>
</gene>
<dbReference type="PANTHER" id="PTHR43861">
    <property type="entry name" value="TRANS-ACONITATE 2-METHYLTRANSFERASE-RELATED"/>
    <property type="match status" value="1"/>
</dbReference>
<dbReference type="EMBL" id="CP003179">
    <property type="protein sequence ID" value="AEW04517.1"/>
    <property type="molecule type" value="Genomic_DNA"/>
</dbReference>
<name>G8TTD7_SULAD</name>
<dbReference type="PATRIC" id="fig|679936.5.peg.1076"/>
<keyword evidence="3" id="KW-1185">Reference proteome</keyword>
<reference evidence="2 3" key="2">
    <citation type="journal article" date="2012" name="Stand. Genomic Sci.">
        <title>Complete genome sequence of the moderately thermophilic mineral-sulfide-oxidizing firmicute Sulfobacillus acidophilus type strain (NAL(T)).</title>
        <authorList>
            <person name="Anderson I."/>
            <person name="Chertkov O."/>
            <person name="Chen A."/>
            <person name="Saunders E."/>
            <person name="Lapidus A."/>
            <person name="Nolan M."/>
            <person name="Lucas S."/>
            <person name="Hammon N."/>
            <person name="Deshpande S."/>
            <person name="Cheng J.F."/>
            <person name="Han C."/>
            <person name="Tapia R."/>
            <person name="Goodwin L.A."/>
            <person name="Pitluck S."/>
            <person name="Liolios K."/>
            <person name="Pagani I."/>
            <person name="Ivanova N."/>
            <person name="Mikhailova N."/>
            <person name="Pati A."/>
            <person name="Palaniappan K."/>
            <person name="Land M."/>
            <person name="Pan C."/>
            <person name="Rohde M."/>
            <person name="Pukall R."/>
            <person name="Goker M."/>
            <person name="Detter J.C."/>
            <person name="Woyke T."/>
            <person name="Bristow J."/>
            <person name="Eisen J.A."/>
            <person name="Markowitz V."/>
            <person name="Hugenholtz P."/>
            <person name="Kyrpides N.C."/>
            <person name="Klenk H.P."/>
            <person name="Mavromatis K."/>
        </authorList>
    </citation>
    <scope>NUCLEOTIDE SEQUENCE [LARGE SCALE GENOMIC DNA]</scope>
    <source>
        <strain evidence="3">ATCC 700253 / DSM 10332 / NAL</strain>
    </source>
</reference>
<dbReference type="AlphaFoldDB" id="G8TTD7"/>
<evidence type="ECO:0000256" key="1">
    <source>
        <dbReference type="ARBA" id="ARBA00022679"/>
    </source>
</evidence>
<dbReference type="Proteomes" id="UP000005439">
    <property type="component" value="Chromosome"/>
</dbReference>
<dbReference type="Pfam" id="PF13489">
    <property type="entry name" value="Methyltransf_23"/>
    <property type="match status" value="1"/>
</dbReference>
<dbReference type="KEGG" id="sap:Sulac_1017"/>
<proteinExistence type="predicted"/>
<organism evidence="2 3">
    <name type="scientific">Sulfobacillus acidophilus (strain ATCC 700253 / DSM 10332 / NAL)</name>
    <dbReference type="NCBI Taxonomy" id="679936"/>
    <lineage>
        <taxon>Bacteria</taxon>
        <taxon>Bacillati</taxon>
        <taxon>Bacillota</taxon>
        <taxon>Clostridia</taxon>
        <taxon>Eubacteriales</taxon>
        <taxon>Clostridiales Family XVII. Incertae Sedis</taxon>
        <taxon>Sulfobacillus</taxon>
    </lineage>
</organism>
<evidence type="ECO:0000313" key="2">
    <source>
        <dbReference type="EMBL" id="AEW04517.1"/>
    </source>
</evidence>
<reference evidence="3" key="1">
    <citation type="submission" date="2011-12" db="EMBL/GenBank/DDBJ databases">
        <title>The complete genome of chromosome of Sulfobacillus acidophilus DSM 10332.</title>
        <authorList>
            <person name="Lucas S."/>
            <person name="Han J."/>
            <person name="Lapidus A."/>
            <person name="Bruce D."/>
            <person name="Goodwin L."/>
            <person name="Pitluck S."/>
            <person name="Peters L."/>
            <person name="Kyrpides N."/>
            <person name="Mavromatis K."/>
            <person name="Ivanova N."/>
            <person name="Mikhailova N."/>
            <person name="Chertkov O."/>
            <person name="Saunders E."/>
            <person name="Detter J.C."/>
            <person name="Tapia R."/>
            <person name="Han C."/>
            <person name="Land M."/>
            <person name="Hauser L."/>
            <person name="Markowitz V."/>
            <person name="Cheng J.-F."/>
            <person name="Hugenholtz P."/>
            <person name="Woyke T."/>
            <person name="Wu D."/>
            <person name="Pukall R."/>
            <person name="Gehrich-Schroeter G."/>
            <person name="Schneider S."/>
            <person name="Klenk H.-P."/>
            <person name="Eisen J.A."/>
        </authorList>
    </citation>
    <scope>NUCLEOTIDE SEQUENCE [LARGE SCALE GENOMIC DNA]</scope>
    <source>
        <strain evidence="3">ATCC 700253 / DSM 10332 / NAL</strain>
    </source>
</reference>
<evidence type="ECO:0000313" key="3">
    <source>
        <dbReference type="Proteomes" id="UP000005439"/>
    </source>
</evidence>
<dbReference type="InterPro" id="IPR029063">
    <property type="entry name" value="SAM-dependent_MTases_sf"/>
</dbReference>
<dbReference type="SUPFAM" id="SSF53335">
    <property type="entry name" value="S-adenosyl-L-methionine-dependent methyltransferases"/>
    <property type="match status" value="1"/>
</dbReference>
<dbReference type="HOGENOM" id="CLU_068669_3_1_9"/>
<protein>
    <submittedName>
        <fullName evidence="2">Methyltransferase type 11</fullName>
    </submittedName>
</protein>
<dbReference type="GO" id="GO:0032259">
    <property type="term" value="P:methylation"/>
    <property type="evidence" value="ECO:0007669"/>
    <property type="project" value="UniProtKB-KW"/>
</dbReference>